<evidence type="ECO:0000313" key="3">
    <source>
        <dbReference type="Proteomes" id="UP000249547"/>
    </source>
</evidence>
<feature type="chain" id="PRO_5016364535" description="3-keto-disaccharide hydrolase domain-containing protein" evidence="1">
    <location>
        <begin position="20"/>
        <end position="214"/>
    </location>
</feature>
<name>A0A327QYE5_9BACT</name>
<organism evidence="2 3">
    <name type="scientific">Chitinophaga skermanii</name>
    <dbReference type="NCBI Taxonomy" id="331697"/>
    <lineage>
        <taxon>Bacteria</taxon>
        <taxon>Pseudomonadati</taxon>
        <taxon>Bacteroidota</taxon>
        <taxon>Chitinophagia</taxon>
        <taxon>Chitinophagales</taxon>
        <taxon>Chitinophagaceae</taxon>
        <taxon>Chitinophaga</taxon>
    </lineage>
</organism>
<keyword evidence="3" id="KW-1185">Reference proteome</keyword>
<dbReference type="Proteomes" id="UP000249547">
    <property type="component" value="Unassembled WGS sequence"/>
</dbReference>
<dbReference type="EMBL" id="QLLL01000002">
    <property type="protein sequence ID" value="RAJ08744.1"/>
    <property type="molecule type" value="Genomic_DNA"/>
</dbReference>
<comment type="caution">
    <text evidence="2">The sequence shown here is derived from an EMBL/GenBank/DDBJ whole genome shotgun (WGS) entry which is preliminary data.</text>
</comment>
<protein>
    <recommendedName>
        <fullName evidence="4">3-keto-disaccharide hydrolase domain-containing protein</fullName>
    </recommendedName>
</protein>
<dbReference type="RefSeq" id="WP_111596856.1">
    <property type="nucleotide sequence ID" value="NZ_QLLL01000002.1"/>
</dbReference>
<gene>
    <name evidence="2" type="ORF">LX64_01398</name>
</gene>
<keyword evidence="1" id="KW-0732">Signal</keyword>
<sequence>MKRILAVCLFCLVTHLSSAQKISLLKSYEAKQLEIVNREPSIVNNGNEPIFRLNEQPGGGLAWLKDQVFTTGTISFDVKGRDVQQKSFVGVAFQGINDTTYDAIYLRPFNFNAAEPIRRLRAVQYISLPENDWEPLREKFPNVYENAVTPVPNATDWVHVDIVVTETGATVYINHSKTASLKVTLLQQRGGKRIALWVGNNSDGEWRNFELKKN</sequence>
<evidence type="ECO:0000313" key="2">
    <source>
        <dbReference type="EMBL" id="RAJ08744.1"/>
    </source>
</evidence>
<dbReference type="OrthoDB" id="118532at2"/>
<dbReference type="Gene3D" id="2.60.120.560">
    <property type="entry name" value="Exo-inulinase, domain 1"/>
    <property type="match status" value="1"/>
</dbReference>
<feature type="signal peptide" evidence="1">
    <location>
        <begin position="1"/>
        <end position="19"/>
    </location>
</feature>
<accession>A0A327QYE5</accession>
<evidence type="ECO:0000256" key="1">
    <source>
        <dbReference type="SAM" id="SignalP"/>
    </source>
</evidence>
<evidence type="ECO:0008006" key="4">
    <source>
        <dbReference type="Google" id="ProtNLM"/>
    </source>
</evidence>
<dbReference type="AlphaFoldDB" id="A0A327QYE5"/>
<reference evidence="2 3" key="1">
    <citation type="submission" date="2018-06" db="EMBL/GenBank/DDBJ databases">
        <title>Genomic Encyclopedia of Archaeal and Bacterial Type Strains, Phase II (KMG-II): from individual species to whole genera.</title>
        <authorList>
            <person name="Goeker M."/>
        </authorList>
    </citation>
    <scope>NUCLEOTIDE SEQUENCE [LARGE SCALE GENOMIC DNA]</scope>
    <source>
        <strain evidence="2 3">DSM 23857</strain>
    </source>
</reference>
<proteinExistence type="predicted"/>